<proteinExistence type="predicted"/>
<dbReference type="EMBL" id="CP003479">
    <property type="protein sequence ID" value="AFI04250.1"/>
    <property type="molecule type" value="Genomic_DNA"/>
</dbReference>
<feature type="compositionally biased region" description="Polar residues" evidence="1">
    <location>
        <begin position="40"/>
        <end position="53"/>
    </location>
</feature>
<evidence type="ECO:0008006" key="6">
    <source>
        <dbReference type="Google" id="ProtNLM"/>
    </source>
</evidence>
<feature type="chain" id="PRO_5014576914" description="Outer membrane protein" evidence="2">
    <location>
        <begin position="23"/>
        <end position="70"/>
    </location>
</feature>
<keyword evidence="5" id="KW-1185">Reference proteome</keyword>
<dbReference type="KEGG" id="hce:HCW_06800"/>
<dbReference type="KEGG" id="hce:HCW_04915"/>
<name>I0EMT1_HELC0</name>
<sequence>MSHHTIKLFSALSLSLASSLMAEESSFFLGANYQMAQMKENSSMTNPNYNPNDSLGGGYIFSPKGAFTKL</sequence>
<feature type="signal peptide" evidence="2">
    <location>
        <begin position="1"/>
        <end position="22"/>
    </location>
</feature>
<reference evidence="5" key="1">
    <citation type="submission" date="2012-04" db="EMBL/GenBank/DDBJ databases">
        <title>Complete genome sequence of Helicobacter cetorum strain MIT 00-7128.</title>
        <authorList>
            <person name="Kersulyte D."/>
            <person name="Berg D.E."/>
        </authorList>
    </citation>
    <scope>NUCLEOTIDE SEQUENCE [LARGE SCALE GENOMIC DNA]</scope>
    <source>
        <strain evidence="5">MIT 00-7128</strain>
    </source>
</reference>
<accession>I0EMT1</accession>
<evidence type="ECO:0000256" key="2">
    <source>
        <dbReference type="SAM" id="SignalP"/>
    </source>
</evidence>
<dbReference type="PATRIC" id="fig|182217.3.peg.1046"/>
<protein>
    <recommendedName>
        <fullName evidence="6">Outer membrane protein</fullName>
    </recommendedName>
</protein>
<dbReference type="Proteomes" id="UP000005010">
    <property type="component" value="Chromosome"/>
</dbReference>
<feature type="region of interest" description="Disordered" evidence="1">
    <location>
        <begin position="40"/>
        <end position="59"/>
    </location>
</feature>
<keyword evidence="2" id="KW-0732">Signal</keyword>
<dbReference type="EMBL" id="CP003479">
    <property type="protein sequence ID" value="AFI04618.1"/>
    <property type="molecule type" value="Genomic_DNA"/>
</dbReference>
<gene>
    <name evidence="3" type="ordered locus">HCW_04915</name>
    <name evidence="4" type="ordered locus">HCW_06800</name>
</gene>
<dbReference type="RefSeq" id="WP_014661120.1">
    <property type="nucleotide sequence ID" value="NC_017737.1"/>
</dbReference>
<evidence type="ECO:0000313" key="5">
    <source>
        <dbReference type="Proteomes" id="UP000005010"/>
    </source>
</evidence>
<reference evidence="3" key="2">
    <citation type="submission" date="2012-04" db="EMBL/GenBank/DDBJ databases">
        <authorList>
            <person name="Kersulyte D."/>
            <person name="Berg D.E."/>
        </authorList>
    </citation>
    <scope>NUCLEOTIDE SEQUENCE</scope>
    <source>
        <strain evidence="3">MIT 00-7128</strain>
    </source>
</reference>
<evidence type="ECO:0000256" key="1">
    <source>
        <dbReference type="SAM" id="MobiDB-lite"/>
    </source>
</evidence>
<dbReference type="AlphaFoldDB" id="I0EMT1"/>
<dbReference type="STRING" id="182217.HCW_04915"/>
<evidence type="ECO:0000313" key="4">
    <source>
        <dbReference type="EMBL" id="AFI04618.1"/>
    </source>
</evidence>
<dbReference type="HOGENOM" id="CLU_2879679_0_0_7"/>
<organism evidence="3 5">
    <name type="scientific">Helicobacter cetorum (strain ATCC BAA-429 / MIT 00-7128)</name>
    <dbReference type="NCBI Taxonomy" id="182217"/>
    <lineage>
        <taxon>Bacteria</taxon>
        <taxon>Pseudomonadati</taxon>
        <taxon>Campylobacterota</taxon>
        <taxon>Epsilonproteobacteria</taxon>
        <taxon>Campylobacterales</taxon>
        <taxon>Helicobacteraceae</taxon>
        <taxon>Helicobacter</taxon>
    </lineage>
</organism>
<evidence type="ECO:0000313" key="3">
    <source>
        <dbReference type="EMBL" id="AFI04250.1"/>
    </source>
</evidence>